<dbReference type="Proteomes" id="UP000789508">
    <property type="component" value="Unassembled WGS sequence"/>
</dbReference>
<evidence type="ECO:0000313" key="2">
    <source>
        <dbReference type="Proteomes" id="UP000789508"/>
    </source>
</evidence>
<accession>A0A9N9NWP3</accession>
<feature type="non-terminal residue" evidence="1">
    <location>
        <position position="1"/>
    </location>
</feature>
<proteinExistence type="predicted"/>
<organism evidence="1 2">
    <name type="scientific">Ambispora leptoticha</name>
    <dbReference type="NCBI Taxonomy" id="144679"/>
    <lineage>
        <taxon>Eukaryota</taxon>
        <taxon>Fungi</taxon>
        <taxon>Fungi incertae sedis</taxon>
        <taxon>Mucoromycota</taxon>
        <taxon>Glomeromycotina</taxon>
        <taxon>Glomeromycetes</taxon>
        <taxon>Archaeosporales</taxon>
        <taxon>Ambisporaceae</taxon>
        <taxon>Ambispora</taxon>
    </lineage>
</organism>
<protein>
    <submittedName>
        <fullName evidence="1">7245_t:CDS:1</fullName>
    </submittedName>
</protein>
<feature type="non-terminal residue" evidence="1">
    <location>
        <position position="54"/>
    </location>
</feature>
<comment type="caution">
    <text evidence="1">The sequence shown here is derived from an EMBL/GenBank/DDBJ whole genome shotgun (WGS) entry which is preliminary data.</text>
</comment>
<dbReference type="AlphaFoldDB" id="A0A9N9NWP3"/>
<name>A0A9N9NWP3_9GLOM</name>
<sequence length="54" mass="6024">RQNSSPVPAMELSTQTTPRLTFHFHRQLNTITTSISYHNPHVKMSPHGIAVGAK</sequence>
<evidence type="ECO:0000313" key="1">
    <source>
        <dbReference type="EMBL" id="CAG8767500.1"/>
    </source>
</evidence>
<gene>
    <name evidence="1" type="ORF">ALEPTO_LOCUS13956</name>
</gene>
<dbReference type="EMBL" id="CAJVPS010050186">
    <property type="protein sequence ID" value="CAG8767500.1"/>
    <property type="molecule type" value="Genomic_DNA"/>
</dbReference>
<reference evidence="1" key="1">
    <citation type="submission" date="2021-06" db="EMBL/GenBank/DDBJ databases">
        <authorList>
            <person name="Kallberg Y."/>
            <person name="Tangrot J."/>
            <person name="Rosling A."/>
        </authorList>
    </citation>
    <scope>NUCLEOTIDE SEQUENCE</scope>
    <source>
        <strain evidence="1">FL130A</strain>
    </source>
</reference>
<keyword evidence="2" id="KW-1185">Reference proteome</keyword>